<evidence type="ECO:0000256" key="6">
    <source>
        <dbReference type="ARBA" id="ARBA00023306"/>
    </source>
</evidence>
<feature type="region of interest" description="Disordered" evidence="10">
    <location>
        <begin position="75"/>
        <end position="96"/>
    </location>
</feature>
<protein>
    <recommendedName>
        <fullName evidence="2">Cell division protein ZapA</fullName>
    </recommendedName>
    <alternativeName>
        <fullName evidence="9">Z ring-associated protein ZapA</fullName>
    </alternativeName>
</protein>
<dbReference type="InterPro" id="IPR036192">
    <property type="entry name" value="Cell_div_ZapA-like_sf"/>
</dbReference>
<organism evidence="11 12">
    <name type="scientific">Thermohalobaculum xanthum</name>
    <dbReference type="NCBI Taxonomy" id="2753746"/>
    <lineage>
        <taxon>Bacteria</taxon>
        <taxon>Pseudomonadati</taxon>
        <taxon>Pseudomonadota</taxon>
        <taxon>Alphaproteobacteria</taxon>
        <taxon>Rhodobacterales</taxon>
        <taxon>Paracoccaceae</taxon>
        <taxon>Thermohalobaculum</taxon>
    </lineage>
</organism>
<name>A0A8J7SEQ8_9RHOB</name>
<dbReference type="Proteomes" id="UP000655420">
    <property type="component" value="Unassembled WGS sequence"/>
</dbReference>
<evidence type="ECO:0000256" key="9">
    <source>
        <dbReference type="ARBA" id="ARBA00033158"/>
    </source>
</evidence>
<accession>A0A8J7SEQ8</accession>
<keyword evidence="4 11" id="KW-0132">Cell division</keyword>
<dbReference type="GO" id="GO:0030428">
    <property type="term" value="C:cell septum"/>
    <property type="evidence" value="ECO:0007669"/>
    <property type="project" value="TreeGrafter"/>
</dbReference>
<dbReference type="GO" id="GO:0032153">
    <property type="term" value="C:cell division site"/>
    <property type="evidence" value="ECO:0007669"/>
    <property type="project" value="TreeGrafter"/>
</dbReference>
<evidence type="ECO:0000256" key="4">
    <source>
        <dbReference type="ARBA" id="ARBA00022618"/>
    </source>
</evidence>
<evidence type="ECO:0000256" key="2">
    <source>
        <dbReference type="ARBA" id="ARBA00015195"/>
    </source>
</evidence>
<keyword evidence="5" id="KW-0717">Septation</keyword>
<dbReference type="Pfam" id="PF05164">
    <property type="entry name" value="ZapA"/>
    <property type="match status" value="1"/>
</dbReference>
<comment type="subcellular location">
    <subcellularLocation>
        <location evidence="1">Cytoplasm</location>
    </subcellularLocation>
</comment>
<dbReference type="EMBL" id="JAEHHL010000001">
    <property type="protein sequence ID" value="MBK0398015.1"/>
    <property type="molecule type" value="Genomic_DNA"/>
</dbReference>
<evidence type="ECO:0000256" key="10">
    <source>
        <dbReference type="SAM" id="MobiDB-lite"/>
    </source>
</evidence>
<dbReference type="InterPro" id="IPR007838">
    <property type="entry name" value="Cell_div_ZapA-like"/>
</dbReference>
<proteinExistence type="predicted"/>
<comment type="subunit">
    <text evidence="8">Homodimer. Interacts with FtsZ.</text>
</comment>
<reference evidence="11" key="1">
    <citation type="submission" date="2020-12" db="EMBL/GenBank/DDBJ databases">
        <title>Bacterial taxonomy.</title>
        <authorList>
            <person name="Pan X."/>
        </authorList>
    </citation>
    <scope>NUCLEOTIDE SEQUENCE</scope>
    <source>
        <strain evidence="11">M0105</strain>
    </source>
</reference>
<dbReference type="PANTHER" id="PTHR34981:SF1">
    <property type="entry name" value="CELL DIVISION PROTEIN ZAPA"/>
    <property type="match status" value="1"/>
</dbReference>
<dbReference type="SUPFAM" id="SSF102829">
    <property type="entry name" value="Cell division protein ZapA-like"/>
    <property type="match status" value="1"/>
</dbReference>
<dbReference type="InterPro" id="IPR042233">
    <property type="entry name" value="Cell_div_ZapA_N"/>
</dbReference>
<keyword evidence="6" id="KW-0131">Cell cycle</keyword>
<dbReference type="GO" id="GO:0000921">
    <property type="term" value="P:septin ring assembly"/>
    <property type="evidence" value="ECO:0007669"/>
    <property type="project" value="TreeGrafter"/>
</dbReference>
<evidence type="ECO:0000256" key="1">
    <source>
        <dbReference type="ARBA" id="ARBA00004496"/>
    </source>
</evidence>
<keyword evidence="12" id="KW-1185">Reference proteome</keyword>
<dbReference type="PANTHER" id="PTHR34981">
    <property type="entry name" value="CELL DIVISION PROTEIN ZAPA"/>
    <property type="match status" value="1"/>
</dbReference>
<evidence type="ECO:0000256" key="5">
    <source>
        <dbReference type="ARBA" id="ARBA00023210"/>
    </source>
</evidence>
<comment type="caution">
    <text evidence="11">The sequence shown here is derived from an EMBL/GenBank/DDBJ whole genome shotgun (WGS) entry which is preliminary data.</text>
</comment>
<dbReference type="GO" id="GO:0000917">
    <property type="term" value="P:division septum assembly"/>
    <property type="evidence" value="ECO:0007669"/>
    <property type="project" value="UniProtKB-KW"/>
</dbReference>
<dbReference type="GO" id="GO:0043093">
    <property type="term" value="P:FtsZ-dependent cytokinesis"/>
    <property type="evidence" value="ECO:0007669"/>
    <property type="project" value="TreeGrafter"/>
</dbReference>
<dbReference type="RefSeq" id="WP_200606485.1">
    <property type="nucleotide sequence ID" value="NZ_JAEHHL010000001.1"/>
</dbReference>
<comment type="function">
    <text evidence="7">Activator of cell division through the inhibition of FtsZ GTPase activity, therefore promoting FtsZ assembly into bundles of protofilaments necessary for the formation of the division Z ring. It is recruited early at mid-cell but it is not essential for cell division.</text>
</comment>
<dbReference type="Gene3D" id="3.30.160.880">
    <property type="entry name" value="Cell division protein ZapA protomer, N-terminal domain"/>
    <property type="match status" value="1"/>
</dbReference>
<evidence type="ECO:0000256" key="3">
    <source>
        <dbReference type="ARBA" id="ARBA00022490"/>
    </source>
</evidence>
<dbReference type="GO" id="GO:0005829">
    <property type="term" value="C:cytosol"/>
    <property type="evidence" value="ECO:0007669"/>
    <property type="project" value="TreeGrafter"/>
</dbReference>
<evidence type="ECO:0000256" key="8">
    <source>
        <dbReference type="ARBA" id="ARBA00026068"/>
    </source>
</evidence>
<evidence type="ECO:0000313" key="12">
    <source>
        <dbReference type="Proteomes" id="UP000655420"/>
    </source>
</evidence>
<sequence>MAEVTVDVGGRSYRLACENGEEEHLAALCARIDAEARRLARGMGQMPEGRLMLMSALMVADRLHDAEKEIAALGRKLSETKKQAEQRDAGSDLFSKEREASLESEIADLAARLEALAEVVTPAPSLPLDGGGS</sequence>
<gene>
    <name evidence="11" type="primary">zapA</name>
    <name evidence="11" type="ORF">H0I76_02330</name>
</gene>
<keyword evidence="3" id="KW-0963">Cytoplasm</keyword>
<evidence type="ECO:0000313" key="11">
    <source>
        <dbReference type="EMBL" id="MBK0398015.1"/>
    </source>
</evidence>
<evidence type="ECO:0000256" key="7">
    <source>
        <dbReference type="ARBA" id="ARBA00024910"/>
    </source>
</evidence>
<dbReference type="AlphaFoldDB" id="A0A8J7SEQ8"/>